<gene>
    <name evidence="2" type="ORF">BPAG_LOCUS4787</name>
</gene>
<feature type="compositionally biased region" description="Basic and acidic residues" evidence="1">
    <location>
        <begin position="47"/>
        <end position="72"/>
    </location>
</feature>
<name>A0A0N4T9D7_BRUPA</name>
<sequence length="104" mass="12117">MGTTWRSWQFLMGAFLQDIVINKLPDSRIRRKVSSSSDGSEEEEEEEKGRNKERKKEEKRGEEGINHCRNGEEQTLSGLEQPKNLPLRNIKRIHLLTSTMDTVF</sequence>
<dbReference type="WBParaSite" id="BPAG_0000482401-mRNA-1">
    <property type="protein sequence ID" value="BPAG_0000482401-mRNA-1"/>
    <property type="gene ID" value="BPAG_0000482401"/>
</dbReference>
<dbReference type="Proteomes" id="UP000278627">
    <property type="component" value="Unassembled WGS sequence"/>
</dbReference>
<protein>
    <submittedName>
        <fullName evidence="2 4">Uncharacterized protein</fullName>
    </submittedName>
</protein>
<reference evidence="4" key="1">
    <citation type="submission" date="2017-02" db="UniProtKB">
        <authorList>
            <consortium name="WormBaseParasite"/>
        </authorList>
    </citation>
    <scope>IDENTIFICATION</scope>
</reference>
<feature type="region of interest" description="Disordered" evidence="1">
    <location>
        <begin position="27"/>
        <end position="83"/>
    </location>
</feature>
<dbReference type="AlphaFoldDB" id="A0A0N4T9D7"/>
<organism evidence="4">
    <name type="scientific">Brugia pahangi</name>
    <name type="common">Filarial nematode worm</name>
    <dbReference type="NCBI Taxonomy" id="6280"/>
    <lineage>
        <taxon>Eukaryota</taxon>
        <taxon>Metazoa</taxon>
        <taxon>Ecdysozoa</taxon>
        <taxon>Nematoda</taxon>
        <taxon>Chromadorea</taxon>
        <taxon>Rhabditida</taxon>
        <taxon>Spirurina</taxon>
        <taxon>Spiruromorpha</taxon>
        <taxon>Filarioidea</taxon>
        <taxon>Onchocercidae</taxon>
        <taxon>Brugia</taxon>
    </lineage>
</organism>
<dbReference type="EMBL" id="UZAD01002697">
    <property type="protein sequence ID" value="VDN85973.1"/>
    <property type="molecule type" value="Genomic_DNA"/>
</dbReference>
<evidence type="ECO:0000256" key="1">
    <source>
        <dbReference type="SAM" id="MobiDB-lite"/>
    </source>
</evidence>
<accession>A0A0N4T9D7</accession>
<evidence type="ECO:0000313" key="2">
    <source>
        <dbReference type="EMBL" id="VDN85973.1"/>
    </source>
</evidence>
<proteinExistence type="predicted"/>
<keyword evidence="3" id="KW-1185">Reference proteome</keyword>
<reference evidence="2 3" key="2">
    <citation type="submission" date="2018-11" db="EMBL/GenBank/DDBJ databases">
        <authorList>
            <consortium name="Pathogen Informatics"/>
        </authorList>
    </citation>
    <scope>NUCLEOTIDE SEQUENCE [LARGE SCALE GENOMIC DNA]</scope>
</reference>
<evidence type="ECO:0000313" key="3">
    <source>
        <dbReference type="Proteomes" id="UP000278627"/>
    </source>
</evidence>
<evidence type="ECO:0000313" key="4">
    <source>
        <dbReference type="WBParaSite" id="BPAG_0000482401-mRNA-1"/>
    </source>
</evidence>